<evidence type="ECO:0000313" key="1">
    <source>
        <dbReference type="EMBL" id="ERE21172.1"/>
    </source>
</evidence>
<reference evidence="1 2" key="1">
    <citation type="journal article" date="2013" name="Genome Announc.">
        <title>Genome Sequence of the Pigment-Producing Bacterium Pseudogulbenkiania ferrooxidans, Isolated from Loktak Lake.</title>
        <authorList>
            <person name="Puranik S."/>
            <person name="Talkal R."/>
            <person name="Qureshi A."/>
            <person name="Khardenavis A."/>
            <person name="Kapley A."/>
            <person name="Purohit H.J."/>
        </authorList>
    </citation>
    <scope>NUCLEOTIDE SEQUENCE [LARGE SCALE GENOMIC DNA]</scope>
    <source>
        <strain evidence="1 2">EGD-HP2</strain>
    </source>
</reference>
<dbReference type="Proteomes" id="UP000016426">
    <property type="component" value="Unassembled WGS sequence"/>
</dbReference>
<gene>
    <name evidence="1" type="ORF">O166_02510</name>
</gene>
<comment type="caution">
    <text evidence="1">The sequence shown here is derived from an EMBL/GenBank/DDBJ whole genome shotgun (WGS) entry which is preliminary data.</text>
</comment>
<organism evidence="1 2">
    <name type="scientific">Pseudogulbenkiania ferrooxidans EGD-HP2</name>
    <dbReference type="NCBI Taxonomy" id="1388764"/>
    <lineage>
        <taxon>Bacteria</taxon>
        <taxon>Pseudomonadati</taxon>
        <taxon>Pseudomonadota</taxon>
        <taxon>Betaproteobacteria</taxon>
        <taxon>Neisseriales</taxon>
        <taxon>Chromobacteriaceae</taxon>
        <taxon>Pseudogulbenkiania</taxon>
    </lineage>
</organism>
<proteinExistence type="predicted"/>
<protein>
    <submittedName>
        <fullName evidence="1">Uncharacterized protein</fullName>
    </submittedName>
</protein>
<dbReference type="EMBL" id="AVPH01000002">
    <property type="protein sequence ID" value="ERE21172.1"/>
    <property type="molecule type" value="Genomic_DNA"/>
</dbReference>
<sequence>MPNERRAVLILTEIAVKDAIATERDGIMSMLASRERLNRDPVALPKQ</sequence>
<name>A0ABP2XSQ5_9NEIS</name>
<accession>A0ABP2XSQ5</accession>
<evidence type="ECO:0000313" key="2">
    <source>
        <dbReference type="Proteomes" id="UP000016426"/>
    </source>
</evidence>
<keyword evidence="2" id="KW-1185">Reference proteome</keyword>